<feature type="chain" id="PRO_5011659499" evidence="1">
    <location>
        <begin position="23"/>
        <end position="171"/>
    </location>
</feature>
<reference evidence="2 3" key="1">
    <citation type="submission" date="2016-10" db="EMBL/GenBank/DDBJ databases">
        <authorList>
            <person name="de Groot N.N."/>
        </authorList>
    </citation>
    <scope>NUCLEOTIDE SEQUENCE [LARGE SCALE GENOMIC DNA]</scope>
    <source>
        <strain evidence="2 3">DSM 21001</strain>
    </source>
</reference>
<sequence length="171" mass="18960">MIALRRWICLVALLLTASPLLAQGWRAATMPELEQVLPSRAPVVKERIETEMRTASGIIDARGQVIAAVVLITAGYSAEGKYSHYLLVQHAIQIDEVTLGPGRYVFGWNRVATGLELHLYDASTGAEEGSALAHPMKPGMRVETFRIWPPNERSVMQIGRFETPYRLLPGH</sequence>
<protein>
    <submittedName>
        <fullName evidence="2">Uncharacterized protein</fullName>
    </submittedName>
</protein>
<proteinExistence type="predicted"/>
<evidence type="ECO:0000313" key="3">
    <source>
        <dbReference type="Proteomes" id="UP000199024"/>
    </source>
</evidence>
<organism evidence="2 3">
    <name type="scientific">Granulicella pectinivorans</name>
    <dbReference type="NCBI Taxonomy" id="474950"/>
    <lineage>
        <taxon>Bacteria</taxon>
        <taxon>Pseudomonadati</taxon>
        <taxon>Acidobacteriota</taxon>
        <taxon>Terriglobia</taxon>
        <taxon>Terriglobales</taxon>
        <taxon>Acidobacteriaceae</taxon>
        <taxon>Granulicella</taxon>
    </lineage>
</organism>
<dbReference type="Proteomes" id="UP000199024">
    <property type="component" value="Unassembled WGS sequence"/>
</dbReference>
<dbReference type="STRING" id="474950.SAMN05421771_3669"/>
<dbReference type="AlphaFoldDB" id="A0A1I6MXT3"/>
<feature type="signal peptide" evidence="1">
    <location>
        <begin position="1"/>
        <end position="22"/>
    </location>
</feature>
<accession>A0A1I6MXT3</accession>
<keyword evidence="3" id="KW-1185">Reference proteome</keyword>
<gene>
    <name evidence="2" type="ORF">SAMN05421771_3669</name>
</gene>
<name>A0A1I6MXT3_9BACT</name>
<dbReference type="RefSeq" id="WP_089842283.1">
    <property type="nucleotide sequence ID" value="NZ_FOZL01000002.1"/>
</dbReference>
<evidence type="ECO:0000313" key="2">
    <source>
        <dbReference type="EMBL" id="SFS20513.1"/>
    </source>
</evidence>
<evidence type="ECO:0000256" key="1">
    <source>
        <dbReference type="SAM" id="SignalP"/>
    </source>
</evidence>
<dbReference type="OrthoDB" id="120156at2"/>
<dbReference type="EMBL" id="FOZL01000002">
    <property type="protein sequence ID" value="SFS20513.1"/>
    <property type="molecule type" value="Genomic_DNA"/>
</dbReference>
<keyword evidence="1" id="KW-0732">Signal</keyword>